<evidence type="ECO:0000256" key="4">
    <source>
        <dbReference type="ARBA" id="ARBA00022525"/>
    </source>
</evidence>
<evidence type="ECO:0000313" key="9">
    <source>
        <dbReference type="Proteomes" id="UP000251314"/>
    </source>
</evidence>
<keyword evidence="6" id="KW-0843">Virulence</keyword>
<keyword evidence="4" id="KW-0964">Secreted</keyword>
<evidence type="ECO:0000256" key="3">
    <source>
        <dbReference type="ARBA" id="ARBA00010400"/>
    </source>
</evidence>
<evidence type="ECO:0000256" key="5">
    <source>
        <dbReference type="ARBA" id="ARBA00022729"/>
    </source>
</evidence>
<comment type="caution">
    <text evidence="8">The sequence shown here is derived from an EMBL/GenBank/DDBJ whole genome shotgun (WGS) entry which is preliminary data.</text>
</comment>
<dbReference type="AlphaFoldDB" id="A0A329RRL3"/>
<dbReference type="VEuPathDB" id="FungiDB:PC110_g17559"/>
<evidence type="ECO:0000256" key="1">
    <source>
        <dbReference type="ARBA" id="ARBA00004340"/>
    </source>
</evidence>
<evidence type="ECO:0000259" key="7">
    <source>
        <dbReference type="Pfam" id="PF22748"/>
    </source>
</evidence>
<evidence type="ECO:0000256" key="2">
    <source>
        <dbReference type="ARBA" id="ARBA00004613"/>
    </source>
</evidence>
<sequence length="257" mass="30258">MIQSALKVSSTENISKRMELEFFRNWLVVSRKTPNEIFKSLELDNAGSTLFTNPFLDTWIQYMTAFNKLKPRDKTDMIETFLRYFGEGNLLQMIKTGKKIPKTEKVALDMERALLLYQITAKKNKDTTKSTESSAYSYGKDDYGHDDYSHDDYGYDAYAYEHDDYKSSDYKVDDYEHKGYGGGYSYGYKTYGSDCDDYSDDDYDKGNDYYGHGNDYYSYGKGYDYDYYRRLLLIVRWLQLRQRVPPGLLLVVWLRLP</sequence>
<dbReference type="Proteomes" id="UP000251314">
    <property type="component" value="Unassembled WGS sequence"/>
</dbReference>
<name>A0A329RRL3_9STRA</name>
<proteinExistence type="inferred from homology"/>
<dbReference type="EMBL" id="MJFZ01000688">
    <property type="protein sequence ID" value="RAW26032.1"/>
    <property type="molecule type" value="Genomic_DNA"/>
</dbReference>
<dbReference type="OrthoDB" id="92922at2759"/>
<comment type="subcellular location">
    <subcellularLocation>
        <location evidence="1">Host cell</location>
    </subcellularLocation>
    <subcellularLocation>
        <location evidence="2">Secreted</location>
    </subcellularLocation>
</comment>
<reference evidence="8 9" key="1">
    <citation type="submission" date="2018-01" db="EMBL/GenBank/DDBJ databases">
        <title>Draft genome of the strawberry crown rot pathogen Phytophthora cactorum.</title>
        <authorList>
            <person name="Armitage A.D."/>
            <person name="Lysoe E."/>
            <person name="Nellist C.F."/>
            <person name="Harrison R.J."/>
            <person name="Brurberg M.B."/>
        </authorList>
    </citation>
    <scope>NUCLEOTIDE SEQUENCE [LARGE SCALE GENOMIC DNA]</scope>
    <source>
        <strain evidence="8 9">10300</strain>
    </source>
</reference>
<dbReference type="GO" id="GO:0043657">
    <property type="term" value="C:host cell"/>
    <property type="evidence" value="ECO:0007669"/>
    <property type="project" value="UniProtKB-SubCell"/>
</dbReference>
<feature type="domain" description="RxLR effector PexRD54 WY" evidence="7">
    <location>
        <begin position="25"/>
        <end position="62"/>
    </location>
</feature>
<comment type="similarity">
    <text evidence="3">Belongs to the RxLR effector family.</text>
</comment>
<organism evidence="8 9">
    <name type="scientific">Phytophthora cactorum</name>
    <dbReference type="NCBI Taxonomy" id="29920"/>
    <lineage>
        <taxon>Eukaryota</taxon>
        <taxon>Sar</taxon>
        <taxon>Stramenopiles</taxon>
        <taxon>Oomycota</taxon>
        <taxon>Peronosporomycetes</taxon>
        <taxon>Peronosporales</taxon>
        <taxon>Peronosporaceae</taxon>
        <taxon>Phytophthora</taxon>
    </lineage>
</organism>
<accession>A0A329RRL3</accession>
<dbReference type="InterPro" id="IPR054463">
    <property type="entry name" value="PexRD54_WY"/>
</dbReference>
<evidence type="ECO:0000313" key="8">
    <source>
        <dbReference type="EMBL" id="RAW26032.1"/>
    </source>
</evidence>
<dbReference type="Pfam" id="PF22748">
    <property type="entry name" value="PexRD54_WY"/>
    <property type="match status" value="1"/>
</dbReference>
<evidence type="ECO:0000256" key="6">
    <source>
        <dbReference type="ARBA" id="ARBA00023026"/>
    </source>
</evidence>
<gene>
    <name evidence="8" type="ORF">PC110_g17559</name>
</gene>
<dbReference type="GO" id="GO:0005576">
    <property type="term" value="C:extracellular region"/>
    <property type="evidence" value="ECO:0007669"/>
    <property type="project" value="UniProtKB-SubCell"/>
</dbReference>
<keyword evidence="9" id="KW-1185">Reference proteome</keyword>
<keyword evidence="5" id="KW-0732">Signal</keyword>
<protein>
    <recommendedName>
        <fullName evidence="7">RxLR effector PexRD54 WY domain-containing protein</fullName>
    </recommendedName>
</protein>